<proteinExistence type="predicted"/>
<name>A0ABN6MA94_9ACTN</name>
<protein>
    <submittedName>
        <fullName evidence="1">Uncharacterized protein</fullName>
    </submittedName>
</protein>
<dbReference type="RefSeq" id="WP_244411443.1">
    <property type="nucleotide sequence ID" value="NZ_AP025564.1"/>
</dbReference>
<evidence type="ECO:0000313" key="2">
    <source>
        <dbReference type="Proteomes" id="UP001320544"/>
    </source>
</evidence>
<dbReference type="EMBL" id="AP025564">
    <property type="protein sequence ID" value="BDE94920.1"/>
    <property type="molecule type" value="Genomic_DNA"/>
</dbReference>
<sequence length="211" mass="24644">MNEKTNREKFEEDFKQTLGTCTFAKVLGVSCTDNSCKSCNAEQIRKLASLYGVPEIDRVVFRKPATIVFWADGSPKTVVKKQPGDKWDEEKGVAMAIAKKMHDNKREYFDVIRNAIANAERQKPSKKPKKFDWDGFKRNEFVVNIRTEKDAVEFCNAVNAKRELQDVMRAHYFETYQEKTCYWCDCCYSDVDYVKRIGKRIVKFKHGKFVF</sequence>
<evidence type="ECO:0000313" key="1">
    <source>
        <dbReference type="EMBL" id="BDE94920.1"/>
    </source>
</evidence>
<gene>
    <name evidence="1" type="ORF">CE91St30_02530</name>
</gene>
<dbReference type="Proteomes" id="UP001320544">
    <property type="component" value="Chromosome"/>
</dbReference>
<accession>A0ABN6MA94</accession>
<organism evidence="1 2">
    <name type="scientific">Raoultibacter timonensis</name>
    <dbReference type="NCBI Taxonomy" id="1907662"/>
    <lineage>
        <taxon>Bacteria</taxon>
        <taxon>Bacillati</taxon>
        <taxon>Actinomycetota</taxon>
        <taxon>Coriobacteriia</taxon>
        <taxon>Eggerthellales</taxon>
        <taxon>Eggerthellaceae</taxon>
        <taxon>Raoultibacter</taxon>
    </lineage>
</organism>
<keyword evidence="2" id="KW-1185">Reference proteome</keyword>
<reference evidence="1 2" key="1">
    <citation type="submission" date="2022-01" db="EMBL/GenBank/DDBJ databases">
        <title>Novel bile acid biosynthetic pathways are enriched in the microbiome of centenarians.</title>
        <authorList>
            <person name="Sato Y."/>
            <person name="Atarashi K."/>
            <person name="Plichta R.D."/>
            <person name="Arai Y."/>
            <person name="Sasajima S."/>
            <person name="Kearney M.S."/>
            <person name="Suda W."/>
            <person name="Takeshita K."/>
            <person name="Sasaki T."/>
            <person name="Okamoto S."/>
            <person name="Skelly N.A."/>
            <person name="Okamura Y."/>
            <person name="Vlamakis H."/>
            <person name="Li Y."/>
            <person name="Tanoue T."/>
            <person name="Takei H."/>
            <person name="Nittono H."/>
            <person name="Narushima S."/>
            <person name="Irie J."/>
            <person name="Itoh H."/>
            <person name="Moriya K."/>
            <person name="Sugiura Y."/>
            <person name="Suematsu M."/>
            <person name="Moritoki N."/>
            <person name="Shibata S."/>
            <person name="Littman R.D."/>
            <person name="Fischbach A.M."/>
            <person name="Uwamino Y."/>
            <person name="Inoue T."/>
            <person name="Honda A."/>
            <person name="Hattori M."/>
            <person name="Murai T."/>
            <person name="Xavier J.R."/>
            <person name="Hirose N."/>
            <person name="Honda K."/>
        </authorList>
    </citation>
    <scope>NUCLEOTIDE SEQUENCE [LARGE SCALE GENOMIC DNA]</scope>
    <source>
        <strain evidence="1 2">CE91-St30</strain>
    </source>
</reference>